<keyword evidence="3" id="KW-1185">Reference proteome</keyword>
<proteinExistence type="predicted"/>
<dbReference type="Proteomes" id="UP001429984">
    <property type="component" value="Unassembled WGS sequence"/>
</dbReference>
<dbReference type="EMBL" id="JADLZT010000003">
    <property type="protein sequence ID" value="MBF6023541.1"/>
    <property type="molecule type" value="Genomic_DNA"/>
</dbReference>
<dbReference type="InterPro" id="IPR010982">
    <property type="entry name" value="Lambda_DNA-bd_dom_sf"/>
</dbReference>
<comment type="caution">
    <text evidence="2">The sequence shown here is derived from an EMBL/GenBank/DDBJ whole genome shotgun (WGS) entry which is preliminary data.</text>
</comment>
<sequence>MFSMSSRIRRARVSAGLTQAELARRLGVQRSAVTQWERDSGTHPSVAHLAQIACETGVHFEWLATGRGESQPSPGALETALTAQDYARDELESRALIGLRRVNSRRREAVVKVIELLAS</sequence>
<name>A0ABS0B7B6_9GAMM</name>
<protein>
    <submittedName>
        <fullName evidence="2">Helix-turn-helix transcriptional regulator</fullName>
    </submittedName>
</protein>
<dbReference type="RefSeq" id="WP_194930148.1">
    <property type="nucleotide sequence ID" value="NZ_JADLZT010000003.1"/>
</dbReference>
<gene>
    <name evidence="2" type="ORF">IU514_05780</name>
</gene>
<accession>A0ABS0B7B6</accession>
<dbReference type="Gene3D" id="1.10.260.40">
    <property type="entry name" value="lambda repressor-like DNA-binding domains"/>
    <property type="match status" value="1"/>
</dbReference>
<dbReference type="Pfam" id="PF01381">
    <property type="entry name" value="HTH_3"/>
    <property type="match status" value="1"/>
</dbReference>
<dbReference type="SMART" id="SM00530">
    <property type="entry name" value="HTH_XRE"/>
    <property type="match status" value="1"/>
</dbReference>
<dbReference type="InterPro" id="IPR001387">
    <property type="entry name" value="Cro/C1-type_HTH"/>
</dbReference>
<dbReference type="SUPFAM" id="SSF47413">
    <property type="entry name" value="lambda repressor-like DNA-binding domains"/>
    <property type="match status" value="1"/>
</dbReference>
<reference evidence="2 3" key="1">
    <citation type="submission" date="2020-11" db="EMBL/GenBank/DDBJ databases">
        <title>Draft Genome Sequence and Secondary Metabolite Biosynthetic Potential of the Lysobacter niastensis Type strain DSM 18481.</title>
        <authorList>
            <person name="Turrini P."/>
            <person name="Artuso I."/>
            <person name="Tescari M."/>
            <person name="Lugli G.A."/>
            <person name="Frangipani E."/>
            <person name="Ventura M."/>
            <person name="Visca P."/>
        </authorList>
    </citation>
    <scope>NUCLEOTIDE SEQUENCE [LARGE SCALE GENOMIC DNA]</scope>
    <source>
        <strain evidence="2 3">DSM 18481</strain>
    </source>
</reference>
<evidence type="ECO:0000313" key="3">
    <source>
        <dbReference type="Proteomes" id="UP001429984"/>
    </source>
</evidence>
<organism evidence="2 3">
    <name type="scientific">Lysobacter niastensis</name>
    <dbReference type="NCBI Taxonomy" id="380629"/>
    <lineage>
        <taxon>Bacteria</taxon>
        <taxon>Pseudomonadati</taxon>
        <taxon>Pseudomonadota</taxon>
        <taxon>Gammaproteobacteria</taxon>
        <taxon>Lysobacterales</taxon>
        <taxon>Lysobacteraceae</taxon>
        <taxon>Lysobacter</taxon>
    </lineage>
</organism>
<evidence type="ECO:0000313" key="2">
    <source>
        <dbReference type="EMBL" id="MBF6023541.1"/>
    </source>
</evidence>
<evidence type="ECO:0000259" key="1">
    <source>
        <dbReference type="PROSITE" id="PS50943"/>
    </source>
</evidence>
<feature type="domain" description="HTH cro/C1-type" evidence="1">
    <location>
        <begin position="8"/>
        <end position="63"/>
    </location>
</feature>
<dbReference type="CDD" id="cd00093">
    <property type="entry name" value="HTH_XRE"/>
    <property type="match status" value="1"/>
</dbReference>
<dbReference type="PROSITE" id="PS50943">
    <property type="entry name" value="HTH_CROC1"/>
    <property type="match status" value="1"/>
</dbReference>